<proteinExistence type="inferred from homology"/>
<reference evidence="7 8" key="1">
    <citation type="submission" date="2012-08" db="EMBL/GenBank/DDBJ databases">
        <authorList>
            <person name="Gan P.H.P."/>
            <person name="Ikeda K."/>
            <person name="Irieda H."/>
            <person name="Narusaka M."/>
            <person name="O'Connell R.J."/>
            <person name="Narusaka Y."/>
            <person name="Takano Y."/>
            <person name="Kubo Y."/>
            <person name="Shirasu K."/>
        </authorList>
    </citation>
    <scope>NUCLEOTIDE SEQUENCE [LARGE SCALE GENOMIC DNA]</scope>
    <source>
        <strain evidence="7 8">Nara gc5</strain>
    </source>
</reference>
<name>A0A7J6IHP7_COLFN</name>
<keyword evidence="5 7" id="KW-0503">Monooxygenase</keyword>
<evidence type="ECO:0000313" key="7">
    <source>
        <dbReference type="EMBL" id="KAF4474956.1"/>
    </source>
</evidence>
<evidence type="ECO:0000256" key="1">
    <source>
        <dbReference type="ARBA" id="ARBA00007992"/>
    </source>
</evidence>
<accession>A0A7J6IHP7</accession>
<dbReference type="OrthoDB" id="419598at2759"/>
<keyword evidence="8" id="KW-1185">Reference proteome</keyword>
<dbReference type="Proteomes" id="UP000011096">
    <property type="component" value="Unassembled WGS sequence"/>
</dbReference>
<dbReference type="PANTHER" id="PTHR13789">
    <property type="entry name" value="MONOOXYGENASE"/>
    <property type="match status" value="1"/>
</dbReference>
<feature type="domain" description="FAD-binding" evidence="6">
    <location>
        <begin position="9"/>
        <end position="225"/>
    </location>
</feature>
<feature type="domain" description="FAD-binding" evidence="6">
    <location>
        <begin position="299"/>
        <end position="363"/>
    </location>
</feature>
<evidence type="ECO:0000256" key="5">
    <source>
        <dbReference type="ARBA" id="ARBA00023033"/>
    </source>
</evidence>
<dbReference type="Gene3D" id="3.50.50.60">
    <property type="entry name" value="FAD/NAD(P)-binding domain"/>
    <property type="match status" value="1"/>
</dbReference>
<dbReference type="InterPro" id="IPR002938">
    <property type="entry name" value="FAD-bd"/>
</dbReference>
<protein>
    <submittedName>
        <fullName evidence="7">FAD-dependent monooxygenase DEP2</fullName>
    </submittedName>
</protein>
<keyword evidence="2" id="KW-0285">Flavoprotein</keyword>
<dbReference type="AlphaFoldDB" id="A0A7J6IHP7"/>
<dbReference type="SUPFAM" id="SSF51905">
    <property type="entry name" value="FAD/NAD(P)-binding domain"/>
    <property type="match status" value="1"/>
</dbReference>
<dbReference type="Pfam" id="PF01494">
    <property type="entry name" value="FAD_binding_3"/>
    <property type="match status" value="2"/>
</dbReference>
<evidence type="ECO:0000256" key="3">
    <source>
        <dbReference type="ARBA" id="ARBA00022827"/>
    </source>
</evidence>
<dbReference type="GeneID" id="43610516"/>
<keyword evidence="4" id="KW-0560">Oxidoreductase</keyword>
<keyword evidence="3" id="KW-0274">FAD</keyword>
<comment type="caution">
    <text evidence="7">The sequence shown here is derived from an EMBL/GenBank/DDBJ whole genome shotgun (WGS) entry which is preliminary data.</text>
</comment>
<evidence type="ECO:0000313" key="8">
    <source>
        <dbReference type="Proteomes" id="UP000011096"/>
    </source>
</evidence>
<dbReference type="PRINTS" id="PR00420">
    <property type="entry name" value="RNGMNOXGNASE"/>
</dbReference>
<dbReference type="RefSeq" id="XP_066007166.1">
    <property type="nucleotide sequence ID" value="XM_066153498.1"/>
</dbReference>
<dbReference type="InParanoid" id="A0A7J6IHP7"/>
<sequence length="418" mass="46311">MDTIKKDGVAIIGAGLGGTALALALHQKSIPCRIYEGRSADADILTSGVVLTPNGCRILDDLGVLSRIKPKSFLFEDSITKNSEDKTVDTMKLASKEVYGYPAYRLYRLALLQEMKQMLAEREVPIYFDTKFEKIISDSPEGVTFLAGGKTEKAAVVVGSDGIHSTLRRYLTDLVPVYTGVFCVYGHIPINSVNWPDKEFFASSCTIQGKPGSLFMVPEESDGRTLMVGTQFPHPEQGREGWQDLAASPESLASLMRKDYDQWHDTARRIIDQLCKRPEGLLSWPFYTMPRLPSWASPSGNVIIVGDAAHAMPASSGQGVNQALEDVYSLAKVLSGSWTVEERPRALGAWQSWRQAKIDKVLQMTRATNLKRSPEAERQKSTNAVDVEKPAVDRMRWLFELGLDDLEAKLADVDRHDA</sequence>
<gene>
    <name evidence="7" type="primary">DEP2</name>
    <name evidence="7" type="ORF">CGGC5_v016289</name>
</gene>
<dbReference type="InterPro" id="IPR050493">
    <property type="entry name" value="FAD-dep_Monooxygenase_BioMet"/>
</dbReference>
<dbReference type="PANTHER" id="PTHR13789:SF316">
    <property type="entry name" value="FAD-BINDING DOMAIN-CONTAINING PROTEIN"/>
    <property type="match status" value="1"/>
</dbReference>
<dbReference type="InterPro" id="IPR036188">
    <property type="entry name" value="FAD/NAD-bd_sf"/>
</dbReference>
<dbReference type="EMBL" id="ANPB02000010">
    <property type="protein sequence ID" value="KAF4474956.1"/>
    <property type="molecule type" value="Genomic_DNA"/>
</dbReference>
<reference evidence="7 8" key="2">
    <citation type="submission" date="2020-04" db="EMBL/GenBank/DDBJ databases">
        <title>Genome sequencing and assembly of multiple isolates from the Colletotrichum gloeosporioides species complex.</title>
        <authorList>
            <person name="Gan P."/>
            <person name="Shirasu K."/>
        </authorList>
    </citation>
    <scope>NUCLEOTIDE SEQUENCE [LARGE SCALE GENOMIC DNA]</scope>
    <source>
        <strain evidence="7 8">Nara gc5</strain>
    </source>
</reference>
<evidence type="ECO:0000256" key="2">
    <source>
        <dbReference type="ARBA" id="ARBA00022630"/>
    </source>
</evidence>
<dbReference type="GO" id="GO:0004497">
    <property type="term" value="F:monooxygenase activity"/>
    <property type="evidence" value="ECO:0007669"/>
    <property type="project" value="UniProtKB-KW"/>
</dbReference>
<organism evidence="7 8">
    <name type="scientific">Colletotrichum fructicola (strain Nara gc5)</name>
    <name type="common">Anthracnose fungus</name>
    <name type="synonym">Colletotrichum gloeosporioides (strain Nara gc5)</name>
    <dbReference type="NCBI Taxonomy" id="1213859"/>
    <lineage>
        <taxon>Eukaryota</taxon>
        <taxon>Fungi</taxon>
        <taxon>Dikarya</taxon>
        <taxon>Ascomycota</taxon>
        <taxon>Pezizomycotina</taxon>
        <taxon>Sordariomycetes</taxon>
        <taxon>Hypocreomycetidae</taxon>
        <taxon>Glomerellales</taxon>
        <taxon>Glomerellaceae</taxon>
        <taxon>Colletotrichum</taxon>
        <taxon>Colletotrichum gloeosporioides species complex</taxon>
    </lineage>
</organism>
<comment type="similarity">
    <text evidence="1">Belongs to the paxM FAD-dependent monooxygenase family.</text>
</comment>
<evidence type="ECO:0000259" key="6">
    <source>
        <dbReference type="Pfam" id="PF01494"/>
    </source>
</evidence>
<evidence type="ECO:0000256" key="4">
    <source>
        <dbReference type="ARBA" id="ARBA00023002"/>
    </source>
</evidence>
<dbReference type="GO" id="GO:0071949">
    <property type="term" value="F:FAD binding"/>
    <property type="evidence" value="ECO:0007669"/>
    <property type="project" value="InterPro"/>
</dbReference>